<name>A0A1E1WKL2_PECGO</name>
<gene>
    <name evidence="1" type="ORF">g.18742</name>
</gene>
<dbReference type="EMBL" id="GDQN01003510">
    <property type="protein sequence ID" value="JAT87544.1"/>
    <property type="molecule type" value="Transcribed_RNA"/>
</dbReference>
<protein>
    <submittedName>
        <fullName evidence="1">Uncharacterized protein</fullName>
    </submittedName>
</protein>
<dbReference type="AlphaFoldDB" id="A0A1E1WKL2"/>
<organism evidence="1">
    <name type="scientific">Pectinophora gossypiella</name>
    <name type="common">Cotton pink bollworm</name>
    <name type="synonym">Depressaria gossypiella</name>
    <dbReference type="NCBI Taxonomy" id="13191"/>
    <lineage>
        <taxon>Eukaryota</taxon>
        <taxon>Metazoa</taxon>
        <taxon>Ecdysozoa</taxon>
        <taxon>Arthropoda</taxon>
        <taxon>Hexapoda</taxon>
        <taxon>Insecta</taxon>
        <taxon>Pterygota</taxon>
        <taxon>Neoptera</taxon>
        <taxon>Endopterygota</taxon>
        <taxon>Lepidoptera</taxon>
        <taxon>Glossata</taxon>
        <taxon>Ditrysia</taxon>
        <taxon>Gelechioidea</taxon>
        <taxon>Gelechiidae</taxon>
        <taxon>Apatetrinae</taxon>
        <taxon>Pectinophora</taxon>
    </lineage>
</organism>
<feature type="non-terminal residue" evidence="1">
    <location>
        <position position="1"/>
    </location>
</feature>
<reference evidence="1" key="1">
    <citation type="submission" date="2015-09" db="EMBL/GenBank/DDBJ databases">
        <title>De novo assembly of Pectinophora gossypiella (Pink Bollworm) gut transcriptome.</title>
        <authorList>
            <person name="Tassone E.E."/>
        </authorList>
    </citation>
    <scope>NUCLEOTIDE SEQUENCE</scope>
</reference>
<feature type="non-terminal residue" evidence="1">
    <location>
        <position position="129"/>
    </location>
</feature>
<evidence type="ECO:0000313" key="1">
    <source>
        <dbReference type="EMBL" id="JAT87544.1"/>
    </source>
</evidence>
<accession>A0A1E1WKL2</accession>
<sequence length="129" mass="14676">VEVDQVVFWDQGVVVHVEHVPQLVCCHLLVDLSVERVCGEEGAEEDESGEPGGRHAGRRLHTGSVNLVREGRWAGAAENVTVTLYSHAHNPSQDTEFFLKGIFRSAYFATRFFLKVENWCRDAGRWRRR</sequence>
<proteinExistence type="predicted"/>